<reference evidence="9 10" key="1">
    <citation type="journal article" date="2013" name="BMC Genomics">
        <title>Reconstruction of the lipid metabolism for the microalga Monoraphidium neglectum from its genome sequence reveals characteristics suitable for biofuel production.</title>
        <authorList>
            <person name="Bogen C."/>
            <person name="Al-Dilaimi A."/>
            <person name="Albersmeier A."/>
            <person name="Wichmann J."/>
            <person name="Grundmann M."/>
            <person name="Rupp O."/>
            <person name="Lauersen K.J."/>
            <person name="Blifernez-Klassen O."/>
            <person name="Kalinowski J."/>
            <person name="Goesmann A."/>
            <person name="Mussgnug J.H."/>
            <person name="Kruse O."/>
        </authorList>
    </citation>
    <scope>NUCLEOTIDE SEQUENCE [LARGE SCALE GENOMIC DNA]</scope>
    <source>
        <strain evidence="9 10">SAG 48.87</strain>
    </source>
</reference>
<dbReference type="EMBL" id="KK102017">
    <property type="protein sequence ID" value="KIY98923.1"/>
    <property type="molecule type" value="Genomic_DNA"/>
</dbReference>
<keyword evidence="6 9" id="KW-0378">Hydrolase</keyword>
<dbReference type="AlphaFoldDB" id="A0A0D2KTZ4"/>
<dbReference type="PANTHER" id="PTHR21646">
    <property type="entry name" value="UBIQUITIN CARBOXYL-TERMINAL HYDROLASE"/>
    <property type="match status" value="1"/>
</dbReference>
<evidence type="ECO:0000313" key="9">
    <source>
        <dbReference type="EMBL" id="KIY98923.1"/>
    </source>
</evidence>
<dbReference type="PROSITE" id="PS00973">
    <property type="entry name" value="USP_2"/>
    <property type="match status" value="1"/>
</dbReference>
<dbReference type="Gene3D" id="3.90.70.10">
    <property type="entry name" value="Cysteine proteinases"/>
    <property type="match status" value="1"/>
</dbReference>
<evidence type="ECO:0000256" key="2">
    <source>
        <dbReference type="ARBA" id="ARBA00009085"/>
    </source>
</evidence>
<comment type="similarity">
    <text evidence="2">Belongs to the peptidase C19 family.</text>
</comment>
<dbReference type="InterPro" id="IPR028889">
    <property type="entry name" value="USP"/>
</dbReference>
<feature type="domain" description="USP" evidence="8">
    <location>
        <begin position="1"/>
        <end position="301"/>
    </location>
</feature>
<evidence type="ECO:0000259" key="8">
    <source>
        <dbReference type="PROSITE" id="PS50235"/>
    </source>
</evidence>
<dbReference type="EC" id="3.4.19.12" evidence="3"/>
<accession>A0A0D2KTZ4</accession>
<evidence type="ECO:0000256" key="1">
    <source>
        <dbReference type="ARBA" id="ARBA00000707"/>
    </source>
</evidence>
<dbReference type="STRING" id="145388.A0A0D2KTZ4"/>
<dbReference type="CDD" id="cd02674">
    <property type="entry name" value="Peptidase_C19R"/>
    <property type="match status" value="1"/>
</dbReference>
<gene>
    <name evidence="9" type="ORF">MNEG_9038</name>
</gene>
<dbReference type="InterPro" id="IPR018200">
    <property type="entry name" value="USP_CS"/>
</dbReference>
<keyword evidence="4" id="KW-0645">Protease</keyword>
<keyword evidence="7" id="KW-0788">Thiol protease</keyword>
<dbReference type="Proteomes" id="UP000054498">
    <property type="component" value="Unassembled WGS sequence"/>
</dbReference>
<dbReference type="SUPFAM" id="SSF54001">
    <property type="entry name" value="Cysteine proteinases"/>
    <property type="match status" value="1"/>
</dbReference>
<dbReference type="InterPro" id="IPR038765">
    <property type="entry name" value="Papain-like_cys_pep_sf"/>
</dbReference>
<dbReference type="Pfam" id="PF00443">
    <property type="entry name" value="UCH"/>
    <property type="match status" value="1"/>
</dbReference>
<evidence type="ECO:0000256" key="5">
    <source>
        <dbReference type="ARBA" id="ARBA00022786"/>
    </source>
</evidence>
<dbReference type="GO" id="GO:0016579">
    <property type="term" value="P:protein deubiquitination"/>
    <property type="evidence" value="ECO:0007669"/>
    <property type="project" value="InterPro"/>
</dbReference>
<dbReference type="GO" id="GO:0006508">
    <property type="term" value="P:proteolysis"/>
    <property type="evidence" value="ECO:0007669"/>
    <property type="project" value="UniProtKB-KW"/>
</dbReference>
<proteinExistence type="inferred from homology"/>
<dbReference type="RefSeq" id="XP_013897943.1">
    <property type="nucleotide sequence ID" value="XM_014042489.1"/>
</dbReference>
<protein>
    <recommendedName>
        <fullName evidence="3">ubiquitinyl hydrolase 1</fullName>
        <ecNumber evidence="3">3.4.19.12</ecNumber>
    </recommendedName>
</protein>
<evidence type="ECO:0000313" key="10">
    <source>
        <dbReference type="Proteomes" id="UP000054498"/>
    </source>
</evidence>
<organism evidence="9 10">
    <name type="scientific">Monoraphidium neglectum</name>
    <dbReference type="NCBI Taxonomy" id="145388"/>
    <lineage>
        <taxon>Eukaryota</taxon>
        <taxon>Viridiplantae</taxon>
        <taxon>Chlorophyta</taxon>
        <taxon>core chlorophytes</taxon>
        <taxon>Chlorophyceae</taxon>
        <taxon>CS clade</taxon>
        <taxon>Sphaeropleales</taxon>
        <taxon>Selenastraceae</taxon>
        <taxon>Monoraphidium</taxon>
    </lineage>
</organism>
<dbReference type="OrthoDB" id="292964at2759"/>
<dbReference type="InterPro" id="IPR001394">
    <property type="entry name" value="Peptidase_C19_UCH"/>
</dbReference>
<evidence type="ECO:0000256" key="4">
    <source>
        <dbReference type="ARBA" id="ARBA00022670"/>
    </source>
</evidence>
<dbReference type="PANTHER" id="PTHR21646:SF24">
    <property type="entry name" value="UBIQUITIN CARBOXYL-TERMINAL HYDROLASE"/>
    <property type="match status" value="1"/>
</dbReference>
<dbReference type="KEGG" id="mng:MNEG_9038"/>
<name>A0A0D2KTZ4_9CHLO</name>
<dbReference type="InterPro" id="IPR050185">
    <property type="entry name" value="Ub_carboxyl-term_hydrolase"/>
</dbReference>
<dbReference type="GeneID" id="25741913"/>
<dbReference type="PROSITE" id="PS50235">
    <property type="entry name" value="USP_3"/>
    <property type="match status" value="1"/>
</dbReference>
<keyword evidence="5" id="KW-0833">Ubl conjugation pathway</keyword>
<comment type="catalytic activity">
    <reaction evidence="1">
        <text>Thiol-dependent hydrolysis of ester, thioester, amide, peptide and isopeptide bonds formed by the C-terminal Gly of ubiquitin (a 76-residue protein attached to proteins as an intracellular targeting signal).</text>
        <dbReference type="EC" id="3.4.19.12"/>
    </reaction>
</comment>
<keyword evidence="10" id="KW-1185">Reference proteome</keyword>
<sequence>MWAGGRVTVNPSRFLDAVSRHDGRWGEGYQQDCEEFLHSLLTALQSDCNRVPGKPSYRELTGKGSEAEQAEEARSYQLSWHDSVVEDVFVGQLQSTITCAACGGASHCFDPFYSLALPLPAKGGPVAVQDLLAAFVQREELQDSERYRCDRCGPDKKQPASKRLQIWSYPPNTLVLTLKRFSSSGGGGGAIPSLGAFGGRFSAARKVATPVLLQPAGALDLRPYCNPRGLKECVARGCPAPVYRLVAVANHSGTLGGGHYTAMGRSATDGCWYEFNDSTVSCCDPPSGASCDAYALFYRLVGCSGGGGGTFCGSRE</sequence>
<evidence type="ECO:0000256" key="6">
    <source>
        <dbReference type="ARBA" id="ARBA00022801"/>
    </source>
</evidence>
<evidence type="ECO:0000256" key="3">
    <source>
        <dbReference type="ARBA" id="ARBA00012759"/>
    </source>
</evidence>
<evidence type="ECO:0000256" key="7">
    <source>
        <dbReference type="ARBA" id="ARBA00022807"/>
    </source>
</evidence>
<dbReference type="GO" id="GO:0004843">
    <property type="term" value="F:cysteine-type deubiquitinase activity"/>
    <property type="evidence" value="ECO:0007669"/>
    <property type="project" value="UniProtKB-EC"/>
</dbReference>